<keyword evidence="1" id="KW-1133">Transmembrane helix</keyword>
<gene>
    <name evidence="2" type="ORF">DFR67_1161</name>
</gene>
<keyword evidence="3" id="KW-1185">Reference proteome</keyword>
<comment type="caution">
    <text evidence="2">The sequence shown here is derived from an EMBL/GenBank/DDBJ whole genome shotgun (WGS) entry which is preliminary data.</text>
</comment>
<name>A0A318RIL5_WILLI</name>
<dbReference type="RefSeq" id="WP_110471833.1">
    <property type="nucleotide sequence ID" value="NZ_QJSP01000016.1"/>
</dbReference>
<reference evidence="2 3" key="1">
    <citation type="submission" date="2018-06" db="EMBL/GenBank/DDBJ databases">
        <title>Genomic Encyclopedia of Type Strains, Phase IV (KMG-IV): sequencing the most valuable type-strain genomes for metagenomic binning, comparative biology and taxonomic classification.</title>
        <authorList>
            <person name="Goeker M."/>
        </authorList>
    </citation>
    <scope>NUCLEOTIDE SEQUENCE [LARGE SCALE GENOMIC DNA]</scope>
    <source>
        <strain evidence="2 3">DSM 45521</strain>
    </source>
</reference>
<dbReference type="AlphaFoldDB" id="A0A318RIL5"/>
<evidence type="ECO:0000313" key="3">
    <source>
        <dbReference type="Proteomes" id="UP000247591"/>
    </source>
</evidence>
<feature type="transmembrane region" description="Helical" evidence="1">
    <location>
        <begin position="19"/>
        <end position="38"/>
    </location>
</feature>
<organism evidence="2 3">
    <name type="scientific">Williamsia limnetica</name>
    <dbReference type="NCBI Taxonomy" id="882452"/>
    <lineage>
        <taxon>Bacteria</taxon>
        <taxon>Bacillati</taxon>
        <taxon>Actinomycetota</taxon>
        <taxon>Actinomycetes</taxon>
        <taxon>Mycobacteriales</taxon>
        <taxon>Nocardiaceae</taxon>
        <taxon>Williamsia</taxon>
    </lineage>
</organism>
<keyword evidence="1" id="KW-0472">Membrane</keyword>
<keyword evidence="1" id="KW-0812">Transmembrane</keyword>
<dbReference type="Proteomes" id="UP000247591">
    <property type="component" value="Unassembled WGS sequence"/>
</dbReference>
<evidence type="ECO:0000256" key="1">
    <source>
        <dbReference type="SAM" id="Phobius"/>
    </source>
</evidence>
<feature type="transmembrane region" description="Helical" evidence="1">
    <location>
        <begin position="58"/>
        <end position="80"/>
    </location>
</feature>
<proteinExistence type="predicted"/>
<evidence type="ECO:0000313" key="2">
    <source>
        <dbReference type="EMBL" id="PYE13447.1"/>
    </source>
</evidence>
<dbReference type="EMBL" id="QJSP01000016">
    <property type="protein sequence ID" value="PYE13447.1"/>
    <property type="molecule type" value="Genomic_DNA"/>
</dbReference>
<sequence length="90" mass="9132">MSTNNNTPDDSFGRPTAELIAASILTPLTVLAIGLWMMSTGGPPGSGSNTLTWTTGAALLLIDTLATLALLGMGALALAAKVLGHQRPTQ</sequence>
<accession>A0A318RIL5</accession>
<protein>
    <submittedName>
        <fullName evidence="2">Uncharacterized protein</fullName>
    </submittedName>
</protein>